<comment type="caution">
    <text evidence="3">The sequence shown here is derived from an EMBL/GenBank/DDBJ whole genome shotgun (WGS) entry which is preliminary data.</text>
</comment>
<keyword evidence="1" id="KW-1133">Transmembrane helix</keyword>
<dbReference type="Pfam" id="PF09851">
    <property type="entry name" value="SHOCT"/>
    <property type="match status" value="1"/>
</dbReference>
<name>A0ABU0FTT2_9BACI</name>
<keyword evidence="4" id="KW-1185">Reference proteome</keyword>
<evidence type="ECO:0000259" key="2">
    <source>
        <dbReference type="Pfam" id="PF09851"/>
    </source>
</evidence>
<evidence type="ECO:0000313" key="3">
    <source>
        <dbReference type="EMBL" id="MDQ0413331.1"/>
    </source>
</evidence>
<proteinExistence type="predicted"/>
<evidence type="ECO:0000313" key="4">
    <source>
        <dbReference type="Proteomes" id="UP001242313"/>
    </source>
</evidence>
<organism evidence="3 4">
    <name type="scientific">Mesobacillus stamsii</name>
    <dbReference type="NCBI Taxonomy" id="225347"/>
    <lineage>
        <taxon>Bacteria</taxon>
        <taxon>Bacillati</taxon>
        <taxon>Bacillota</taxon>
        <taxon>Bacilli</taxon>
        <taxon>Bacillales</taxon>
        <taxon>Bacillaceae</taxon>
        <taxon>Mesobacillus</taxon>
    </lineage>
</organism>
<evidence type="ECO:0000256" key="1">
    <source>
        <dbReference type="SAM" id="Phobius"/>
    </source>
</evidence>
<dbReference type="RefSeq" id="WP_052806972.1">
    <property type="nucleotide sequence ID" value="NZ_JAUSUN010000007.1"/>
</dbReference>
<gene>
    <name evidence="3" type="ORF">J2S25_001534</name>
</gene>
<dbReference type="Proteomes" id="UP001242313">
    <property type="component" value="Unassembled WGS sequence"/>
</dbReference>
<feature type="transmembrane region" description="Helical" evidence="1">
    <location>
        <begin position="12"/>
        <end position="34"/>
    </location>
</feature>
<sequence>MMRPGYFGGYGMGGGSLMMLLIVLVIGVLLYVAFNQNRKKSQSGSNEALDVAKGRLARGEITTEEYEQIKEKLL</sequence>
<reference evidence="3 4" key="1">
    <citation type="submission" date="2023-07" db="EMBL/GenBank/DDBJ databases">
        <title>Genomic Encyclopedia of Type Strains, Phase IV (KMG-IV): sequencing the most valuable type-strain genomes for metagenomic binning, comparative biology and taxonomic classification.</title>
        <authorList>
            <person name="Goeker M."/>
        </authorList>
    </citation>
    <scope>NUCLEOTIDE SEQUENCE [LARGE SCALE GENOMIC DNA]</scope>
    <source>
        <strain evidence="3 4">DSM 19598</strain>
    </source>
</reference>
<protein>
    <submittedName>
        <fullName evidence="3">Membrane protein</fullName>
    </submittedName>
</protein>
<keyword evidence="1" id="KW-0472">Membrane</keyword>
<accession>A0ABU0FTT2</accession>
<dbReference type="InterPro" id="IPR018649">
    <property type="entry name" value="SHOCT"/>
</dbReference>
<dbReference type="EMBL" id="JAUSUN010000007">
    <property type="protein sequence ID" value="MDQ0413331.1"/>
    <property type="molecule type" value="Genomic_DNA"/>
</dbReference>
<feature type="domain" description="SHOCT" evidence="2">
    <location>
        <begin position="47"/>
        <end position="74"/>
    </location>
</feature>
<keyword evidence="1" id="KW-0812">Transmembrane</keyword>